<evidence type="ECO:0000256" key="1">
    <source>
        <dbReference type="ARBA" id="ARBA00004167"/>
    </source>
</evidence>
<gene>
    <name evidence="6" type="ORF">FE263_09395</name>
</gene>
<dbReference type="Gene3D" id="1.10.287.470">
    <property type="entry name" value="Helix hairpin bin"/>
    <property type="match status" value="1"/>
</dbReference>
<comment type="subcellular location">
    <subcellularLocation>
        <location evidence="1">Membrane</location>
        <topology evidence="1">Single-pass membrane protein</topology>
    </subcellularLocation>
</comment>
<dbReference type="EMBL" id="VCDI01000003">
    <property type="protein sequence ID" value="TLU72295.1"/>
    <property type="molecule type" value="Genomic_DNA"/>
</dbReference>
<keyword evidence="3 5" id="KW-1133">Transmembrane helix</keyword>
<dbReference type="SUPFAM" id="SSF111369">
    <property type="entry name" value="HlyD-like secretion proteins"/>
    <property type="match status" value="2"/>
</dbReference>
<keyword evidence="7" id="KW-1185">Reference proteome</keyword>
<feature type="transmembrane region" description="Helical" evidence="5">
    <location>
        <begin position="12"/>
        <end position="32"/>
    </location>
</feature>
<evidence type="ECO:0000256" key="3">
    <source>
        <dbReference type="ARBA" id="ARBA00022989"/>
    </source>
</evidence>
<dbReference type="Gene3D" id="2.40.50.100">
    <property type="match status" value="1"/>
</dbReference>
<dbReference type="GO" id="GO:0016020">
    <property type="term" value="C:membrane"/>
    <property type="evidence" value="ECO:0007669"/>
    <property type="project" value="UniProtKB-SubCell"/>
</dbReference>
<dbReference type="PANTHER" id="PTHR30386">
    <property type="entry name" value="MEMBRANE FUSION SUBUNIT OF EMRAB-TOLC MULTIDRUG EFFLUX PUMP"/>
    <property type="match status" value="1"/>
</dbReference>
<evidence type="ECO:0000256" key="5">
    <source>
        <dbReference type="SAM" id="Phobius"/>
    </source>
</evidence>
<dbReference type="InterPro" id="IPR050739">
    <property type="entry name" value="MFP"/>
</dbReference>
<evidence type="ECO:0000256" key="2">
    <source>
        <dbReference type="ARBA" id="ARBA00022692"/>
    </source>
</evidence>
<evidence type="ECO:0000313" key="7">
    <source>
        <dbReference type="Proteomes" id="UP000305654"/>
    </source>
</evidence>
<dbReference type="Gene3D" id="2.40.30.170">
    <property type="match status" value="1"/>
</dbReference>
<evidence type="ECO:0000313" key="6">
    <source>
        <dbReference type="EMBL" id="TLU72295.1"/>
    </source>
</evidence>
<dbReference type="RefSeq" id="WP_138325757.1">
    <property type="nucleotide sequence ID" value="NZ_VCDI01000003.1"/>
</dbReference>
<keyword evidence="2 5" id="KW-0812">Transmembrane</keyword>
<organism evidence="6 7">
    <name type="scientific">Lichenicoccus roseus</name>
    <dbReference type="NCBI Taxonomy" id="2683649"/>
    <lineage>
        <taxon>Bacteria</taxon>
        <taxon>Pseudomonadati</taxon>
        <taxon>Pseudomonadota</taxon>
        <taxon>Alphaproteobacteria</taxon>
        <taxon>Acetobacterales</taxon>
        <taxon>Acetobacteraceae</taxon>
        <taxon>Lichenicoccus</taxon>
    </lineage>
</organism>
<sequence length="362" mass="39174">MSEQKEEKQSRLPVVRALIVVVGLVLVAIMLIDWNGLVWNTSSRSTDDAQLRGQPSALESRVPGLVVWEADIDNAPVRRGQLLFRIEDDYARAAVARARAAVQVADAGIARAEAERAAQQAQIGAALAQQAVSEAQLAYAKEDAARWNRLAGTPGGLLRARQQADTNLQAARDRSEGDRNGVEQARLRLGAMDATVQQAQAQAGAARETLRLAAIRLDWTRIVAPADGRVTERVVHVGQWVSPGRRMISFVPLPDTWAVAWYREEQVAGMRIGQPVDIHVDAYPELGLHGCIAGFGPTSQSWSEVVPPNRATGNFTKVVQRIPVRITYVTPTDAVPLLVPGLSVETLVHIDGPGCTPPAEGR</sequence>
<protein>
    <submittedName>
        <fullName evidence="6">HlyD family secretion protein</fullName>
    </submittedName>
</protein>
<evidence type="ECO:0000256" key="4">
    <source>
        <dbReference type="ARBA" id="ARBA00023136"/>
    </source>
</evidence>
<dbReference type="Proteomes" id="UP000305654">
    <property type="component" value="Unassembled WGS sequence"/>
</dbReference>
<dbReference type="PANTHER" id="PTHR30386:SF26">
    <property type="entry name" value="TRANSPORT PROTEIN COMB"/>
    <property type="match status" value="1"/>
</dbReference>
<dbReference type="OrthoDB" id="9811754at2"/>
<accession>A0A5R9J3T7</accession>
<reference evidence="6 7" key="1">
    <citation type="submission" date="2019-05" db="EMBL/GenBank/DDBJ databases">
        <authorList>
            <person name="Pankratov T."/>
            <person name="Grouzdev D."/>
        </authorList>
    </citation>
    <scope>NUCLEOTIDE SEQUENCE [LARGE SCALE GENOMIC DNA]</scope>
    <source>
        <strain evidence="6 7">KEBCLARHB70R</strain>
    </source>
</reference>
<name>A0A5R9J3T7_9PROT</name>
<proteinExistence type="predicted"/>
<keyword evidence="4 5" id="KW-0472">Membrane</keyword>
<comment type="caution">
    <text evidence="6">The sequence shown here is derived from an EMBL/GenBank/DDBJ whole genome shotgun (WGS) entry which is preliminary data.</text>
</comment>
<dbReference type="AlphaFoldDB" id="A0A5R9J3T7"/>
<dbReference type="GO" id="GO:0055085">
    <property type="term" value="P:transmembrane transport"/>
    <property type="evidence" value="ECO:0007669"/>
    <property type="project" value="InterPro"/>
</dbReference>